<dbReference type="SUPFAM" id="SSF53474">
    <property type="entry name" value="alpha/beta-Hydrolases"/>
    <property type="match status" value="1"/>
</dbReference>
<reference evidence="2 3" key="1">
    <citation type="submission" date="2020-10" db="EMBL/GenBank/DDBJ databases">
        <title>Ramlibacter sp. HM2 16S ribosomal RNA gene Genome sequencing and assembly.</title>
        <authorList>
            <person name="Kang M."/>
        </authorList>
    </citation>
    <scope>NUCLEOTIDE SEQUENCE [LARGE SCALE GENOMIC DNA]</scope>
    <source>
        <strain evidence="2 3">HM2</strain>
    </source>
</reference>
<dbReference type="InterPro" id="IPR000073">
    <property type="entry name" value="AB_hydrolase_1"/>
</dbReference>
<dbReference type="RefSeq" id="WP_193675239.1">
    <property type="nucleotide sequence ID" value="NZ_JADDIV010000001.1"/>
</dbReference>
<protein>
    <submittedName>
        <fullName evidence="2">Alpha/beta hydrolase</fullName>
    </submittedName>
</protein>
<organism evidence="2 3">
    <name type="scientific">Ramlibacter pallidus</name>
    <dbReference type="NCBI Taxonomy" id="2780087"/>
    <lineage>
        <taxon>Bacteria</taxon>
        <taxon>Pseudomonadati</taxon>
        <taxon>Pseudomonadota</taxon>
        <taxon>Betaproteobacteria</taxon>
        <taxon>Burkholderiales</taxon>
        <taxon>Comamonadaceae</taxon>
        <taxon>Ramlibacter</taxon>
    </lineage>
</organism>
<dbReference type="PANTHER" id="PTHR43798">
    <property type="entry name" value="MONOACYLGLYCEROL LIPASE"/>
    <property type="match status" value="1"/>
</dbReference>
<dbReference type="Gene3D" id="3.40.50.1820">
    <property type="entry name" value="alpha/beta hydrolase"/>
    <property type="match status" value="1"/>
</dbReference>
<dbReference type="InterPro" id="IPR000639">
    <property type="entry name" value="Epox_hydrolase-like"/>
</dbReference>
<dbReference type="InterPro" id="IPR050266">
    <property type="entry name" value="AB_hydrolase_sf"/>
</dbReference>
<evidence type="ECO:0000313" key="3">
    <source>
        <dbReference type="Proteomes" id="UP000806285"/>
    </source>
</evidence>
<proteinExistence type="predicted"/>
<dbReference type="GO" id="GO:0016787">
    <property type="term" value="F:hydrolase activity"/>
    <property type="evidence" value="ECO:0007669"/>
    <property type="project" value="UniProtKB-KW"/>
</dbReference>
<keyword evidence="3" id="KW-1185">Reference proteome</keyword>
<keyword evidence="2" id="KW-0378">Hydrolase</keyword>
<feature type="domain" description="AB hydrolase-1" evidence="1">
    <location>
        <begin position="28"/>
        <end position="210"/>
    </location>
</feature>
<name>A0ABR9RZH6_9BURK</name>
<evidence type="ECO:0000313" key="2">
    <source>
        <dbReference type="EMBL" id="MBE7366629.1"/>
    </source>
</evidence>
<dbReference type="Pfam" id="PF00561">
    <property type="entry name" value="Abhydrolase_1"/>
    <property type="match status" value="1"/>
</dbReference>
<dbReference type="EMBL" id="JADDIV010000001">
    <property type="protein sequence ID" value="MBE7366629.1"/>
    <property type="molecule type" value="Genomic_DNA"/>
</dbReference>
<sequence length="306" mass="33757">MRTLHPLRHTPAGILDVAWHGCGPEHGPPVFLLHGFPYDIHAYADVAPLLADAGCRVIVPFLRGFGPTRFLRADTPRSGEQAALGADLLALMDALQVERAVLAGYDWGGRAACVVAALWPDRCAGLVSYNNYNIQDIARGMEPDTPENEHRLWYQYYFHSERGRAGLAKDRRAFTRLLWRLWSPTWNFDEATFARSAEAFDNPDFVEVVIQSYRHRFGLVPGDPAYAAIEARLALQPAIAVPAITFDGEDDGVRGPAPAAAHAHRFKGPRSHRIVPGVGHNMPQEAPRVFADAVLELVRGGGWTRG</sequence>
<comment type="caution">
    <text evidence="2">The sequence shown here is derived from an EMBL/GenBank/DDBJ whole genome shotgun (WGS) entry which is preliminary data.</text>
</comment>
<dbReference type="PRINTS" id="PR00412">
    <property type="entry name" value="EPOXHYDRLASE"/>
</dbReference>
<dbReference type="InterPro" id="IPR029058">
    <property type="entry name" value="AB_hydrolase_fold"/>
</dbReference>
<evidence type="ECO:0000259" key="1">
    <source>
        <dbReference type="Pfam" id="PF00561"/>
    </source>
</evidence>
<accession>A0ABR9RZH6</accession>
<gene>
    <name evidence="2" type="ORF">IM787_03515</name>
</gene>
<dbReference type="Proteomes" id="UP000806285">
    <property type="component" value="Unassembled WGS sequence"/>
</dbReference>